<gene>
    <name evidence="1" type="ORF">JFY71_10090</name>
</gene>
<reference evidence="1 2" key="1">
    <citation type="journal article" date="2022" name="Int. J. Syst. Evol. Microbiol.">
        <title>Miniphocaeibacter halophilus sp. nov., an ammonium-tolerant acetate-producing bacterium isolated from a biogas system.</title>
        <authorList>
            <person name="Schnurer A."/>
            <person name="Singh A."/>
            <person name="Bi S."/>
            <person name="Qiao W."/>
            <person name="Westerholm M."/>
        </authorList>
    </citation>
    <scope>NUCLEOTIDE SEQUENCE [LARGE SCALE GENOMIC DNA]</scope>
    <source>
        <strain evidence="1 2">AMB_01</strain>
    </source>
</reference>
<keyword evidence="2" id="KW-1185">Reference proteome</keyword>
<accession>A0AC61MQ03</accession>
<proteinExistence type="predicted"/>
<name>A0AC61MQ03_9FIRM</name>
<evidence type="ECO:0000313" key="1">
    <source>
        <dbReference type="EMBL" id="QQK07629.1"/>
    </source>
</evidence>
<dbReference type="EMBL" id="CP066744">
    <property type="protein sequence ID" value="QQK07629.1"/>
    <property type="molecule type" value="Genomic_DNA"/>
</dbReference>
<sequence length="320" mass="36549">MNNLFTKFKEIIANNKSFAIISHLSPDGDNLGSIKSLYLYLKNLNKEVYPILFDKIPSNLKFITNDIPFTSNDKLIVDVLIAVDCGDKKRLGNIEYIYDNSKEIIKIDHHISGENYGTLNIIDPQISSTCELISKLFLDLNIEITPEISTSLLLGILTDTGRFLYERATEDTFQMAAKLIENGAEKDLLMKKLFQSNKLNALNAINKINNNAKFYYDNHLVITSVTNDFLNDYNLEVSDVETAINYYRDAEEVEVSCMLKEKENNKFKISFRSKNYVDVNLIANYFNGGGHKFASGCIINGDLKEVEEKIVERFKTINWQ</sequence>
<evidence type="ECO:0000313" key="2">
    <source>
        <dbReference type="Proteomes" id="UP000595814"/>
    </source>
</evidence>
<dbReference type="Proteomes" id="UP000595814">
    <property type="component" value="Chromosome"/>
</dbReference>
<protein>
    <submittedName>
        <fullName evidence="1">Bifunctional oligoribonuclease/PAP phosphatase NrnA</fullName>
    </submittedName>
</protein>
<organism evidence="1 2">
    <name type="scientific">Miniphocaeibacter halophilus</name>
    <dbReference type="NCBI Taxonomy" id="2931922"/>
    <lineage>
        <taxon>Bacteria</taxon>
        <taxon>Bacillati</taxon>
        <taxon>Bacillota</taxon>
        <taxon>Tissierellia</taxon>
        <taxon>Tissierellales</taxon>
        <taxon>Peptoniphilaceae</taxon>
        <taxon>Miniphocaeibacter</taxon>
    </lineage>
</organism>